<reference evidence="1" key="1">
    <citation type="submission" date="2017-06" db="EMBL/GenBank/DDBJ databases">
        <title>Novel phages from South African skin metaviromes.</title>
        <authorList>
            <person name="van Zyl L.J."/>
            <person name="Abrahams Y."/>
            <person name="Stander E.A."/>
            <person name="Kirby B.M."/>
            <person name="Clavaud C."/>
            <person name="Farcet C."/>
            <person name="Breton L."/>
            <person name="Trindade M.I."/>
        </authorList>
    </citation>
    <scope>NUCLEOTIDE SEQUENCE</scope>
</reference>
<dbReference type="EMBL" id="MF417980">
    <property type="protein sequence ID" value="ASN72869.1"/>
    <property type="molecule type" value="Genomic_DNA"/>
</dbReference>
<sequence length="69" mass="8080">MSEIETKRIYDINRNKFHGVFQSAKPYTPLSVEGQSGQISFPVAVIEYENELRVVEPYQVRFIEEDKND</sequence>
<proteinExistence type="predicted"/>
<accession>A0A2H4JDU2</accession>
<gene>
    <name evidence="1" type="ORF">10F4_13</name>
</gene>
<name>A0A2H4JDU2_9CAUD</name>
<protein>
    <submittedName>
        <fullName evidence="1">Uncharacterized protein</fullName>
    </submittedName>
</protein>
<evidence type="ECO:0000313" key="1">
    <source>
        <dbReference type="EMBL" id="ASN72869.1"/>
    </source>
</evidence>
<organism evidence="1">
    <name type="scientific">uncultured Caudovirales phage</name>
    <dbReference type="NCBI Taxonomy" id="2100421"/>
    <lineage>
        <taxon>Viruses</taxon>
        <taxon>Duplodnaviria</taxon>
        <taxon>Heunggongvirae</taxon>
        <taxon>Uroviricota</taxon>
        <taxon>Caudoviricetes</taxon>
        <taxon>Peduoviridae</taxon>
        <taxon>Maltschvirus</taxon>
        <taxon>Maltschvirus maltsch</taxon>
    </lineage>
</organism>